<reference evidence="2 3" key="1">
    <citation type="submission" date="2024-10" db="EMBL/GenBank/DDBJ databases">
        <authorList>
            <person name="Kim D."/>
        </authorList>
    </citation>
    <scope>NUCLEOTIDE SEQUENCE [LARGE SCALE GENOMIC DNA]</scope>
    <source>
        <strain evidence="2">BH-2024</strain>
    </source>
</reference>
<comment type="caution">
    <text evidence="2">The sequence shown here is derived from an EMBL/GenBank/DDBJ whole genome shotgun (WGS) entry which is preliminary data.</text>
</comment>
<dbReference type="Proteomes" id="UP001620626">
    <property type="component" value="Unassembled WGS sequence"/>
</dbReference>
<keyword evidence="3" id="KW-1185">Reference proteome</keyword>
<dbReference type="AlphaFoldDB" id="A0ABD2KVT3"/>
<proteinExistence type="predicted"/>
<protein>
    <submittedName>
        <fullName evidence="2">Uncharacterized protein</fullName>
    </submittedName>
</protein>
<organism evidence="2 3">
    <name type="scientific">Heterodera trifolii</name>
    <dbReference type="NCBI Taxonomy" id="157864"/>
    <lineage>
        <taxon>Eukaryota</taxon>
        <taxon>Metazoa</taxon>
        <taxon>Ecdysozoa</taxon>
        <taxon>Nematoda</taxon>
        <taxon>Chromadorea</taxon>
        <taxon>Rhabditida</taxon>
        <taxon>Tylenchina</taxon>
        <taxon>Tylenchomorpha</taxon>
        <taxon>Tylenchoidea</taxon>
        <taxon>Heteroderidae</taxon>
        <taxon>Heteroderinae</taxon>
        <taxon>Heterodera</taxon>
    </lineage>
</organism>
<evidence type="ECO:0000313" key="2">
    <source>
        <dbReference type="EMBL" id="KAL3106404.1"/>
    </source>
</evidence>
<accession>A0ABD2KVT3</accession>
<feature type="region of interest" description="Disordered" evidence="1">
    <location>
        <begin position="1"/>
        <end position="72"/>
    </location>
</feature>
<name>A0ABD2KVT3_9BILA</name>
<dbReference type="EMBL" id="JBICBT010000652">
    <property type="protein sequence ID" value="KAL3106404.1"/>
    <property type="molecule type" value="Genomic_DNA"/>
</dbReference>
<feature type="compositionally biased region" description="Polar residues" evidence="1">
    <location>
        <begin position="1"/>
        <end position="10"/>
    </location>
</feature>
<gene>
    <name evidence="2" type="ORF">niasHT_018490</name>
</gene>
<evidence type="ECO:0000313" key="3">
    <source>
        <dbReference type="Proteomes" id="UP001620626"/>
    </source>
</evidence>
<evidence type="ECO:0000256" key="1">
    <source>
        <dbReference type="SAM" id="MobiDB-lite"/>
    </source>
</evidence>
<sequence>MVPQKKTNPIATKKHSPECQRPTNPLKTKKGTIDQRPNSRPLPPSAAAVRHTAHLLGHPSPKPPAQPTKSTAISSLPHQSFCLLNGLCADANANDE</sequence>